<evidence type="ECO:0000256" key="3">
    <source>
        <dbReference type="ARBA" id="ARBA00022448"/>
    </source>
</evidence>
<keyword evidence="6" id="KW-0999">Mitochondrion inner membrane</keyword>
<keyword evidence="5" id="KW-0677">Repeat</keyword>
<dbReference type="SUPFAM" id="SSF103506">
    <property type="entry name" value="Mitochondrial carrier"/>
    <property type="match status" value="1"/>
</dbReference>
<evidence type="ECO:0000313" key="13">
    <source>
        <dbReference type="Proteomes" id="UP000597762"/>
    </source>
</evidence>
<dbReference type="InterPro" id="IPR002067">
    <property type="entry name" value="MCP"/>
</dbReference>
<dbReference type="AlphaFoldDB" id="A0A812CWM0"/>
<name>A0A812CWM0_ACAPH</name>
<comment type="similarity">
    <text evidence="2 11">Belongs to the mitochondrial carrier (TC 2.A.29) family.</text>
</comment>
<feature type="repeat" description="Solcar" evidence="10">
    <location>
        <begin position="114"/>
        <end position="198"/>
    </location>
</feature>
<evidence type="ECO:0000256" key="7">
    <source>
        <dbReference type="ARBA" id="ARBA00022989"/>
    </source>
</evidence>
<sequence length="325" mass="36910">MLTSLTMTPLDVVKIRLQSQRQPMHIGQQFLYSNGLMDHVCTCVNGRSQEWFQKPGKFSGTLDAVMKITRNEGIRSLWSGMSPTLVMAVPTTVIYFTCYEQLKGYLVYSEFNHNDWWKPIVAGVIGRLLAVSVISPLELVRTKIQSAKLNYFMIGNLLREEVRHRGILSMWRGLAPTLLRDVPFSGIYWFGYERIKAHMILQNHSADLQVHQTIMAGAMAGSTAAILTVPFDVVKTHKQISLGLHEPNCPHVLTRLSTWSLIKHLYHNQGIKSLFAGMVPRVAKVAPACAIMITSFEYCKQYFRKINKLADEITPSKMNEKKNVR</sequence>
<evidence type="ECO:0000256" key="1">
    <source>
        <dbReference type="ARBA" id="ARBA00004448"/>
    </source>
</evidence>
<evidence type="ECO:0000256" key="10">
    <source>
        <dbReference type="PROSITE-ProRule" id="PRU00282"/>
    </source>
</evidence>
<dbReference type="GO" id="GO:0005743">
    <property type="term" value="C:mitochondrial inner membrane"/>
    <property type="evidence" value="ECO:0007669"/>
    <property type="project" value="UniProtKB-SubCell"/>
</dbReference>
<protein>
    <submittedName>
        <fullName evidence="12">SLC25A39_40</fullName>
    </submittedName>
</protein>
<dbReference type="PANTHER" id="PTHR45760">
    <property type="entry name" value="FI19922P1-RELATED"/>
    <property type="match status" value="1"/>
</dbReference>
<evidence type="ECO:0000313" key="12">
    <source>
        <dbReference type="EMBL" id="CAE1279009.1"/>
    </source>
</evidence>
<dbReference type="PANTHER" id="PTHR45760:SF2">
    <property type="entry name" value="FI19922P1-RELATED"/>
    <property type="match status" value="1"/>
</dbReference>
<evidence type="ECO:0000256" key="9">
    <source>
        <dbReference type="ARBA" id="ARBA00023136"/>
    </source>
</evidence>
<dbReference type="Pfam" id="PF00153">
    <property type="entry name" value="Mito_carr"/>
    <property type="match status" value="3"/>
</dbReference>
<comment type="subcellular location">
    <subcellularLocation>
        <location evidence="1">Mitochondrion inner membrane</location>
        <topology evidence="1">Multi-pass membrane protein</topology>
    </subcellularLocation>
</comment>
<evidence type="ECO:0000256" key="5">
    <source>
        <dbReference type="ARBA" id="ARBA00022737"/>
    </source>
</evidence>
<dbReference type="EMBL" id="CAHIKZ030002001">
    <property type="protein sequence ID" value="CAE1279009.1"/>
    <property type="molecule type" value="Genomic_DNA"/>
</dbReference>
<evidence type="ECO:0000256" key="6">
    <source>
        <dbReference type="ARBA" id="ARBA00022792"/>
    </source>
</evidence>
<dbReference type="GO" id="GO:1990542">
    <property type="term" value="P:mitochondrial transmembrane transport"/>
    <property type="evidence" value="ECO:0007669"/>
    <property type="project" value="InterPro"/>
</dbReference>
<feature type="repeat" description="Solcar" evidence="10">
    <location>
        <begin position="1"/>
        <end position="105"/>
    </location>
</feature>
<accession>A0A812CWM0</accession>
<keyword evidence="4 10" id="KW-0812">Transmembrane</keyword>
<evidence type="ECO:0000256" key="2">
    <source>
        <dbReference type="ARBA" id="ARBA00006375"/>
    </source>
</evidence>
<dbReference type="InterPro" id="IPR023395">
    <property type="entry name" value="MCP_dom_sf"/>
</dbReference>
<evidence type="ECO:0000256" key="8">
    <source>
        <dbReference type="ARBA" id="ARBA00023128"/>
    </source>
</evidence>
<keyword evidence="13" id="KW-1185">Reference proteome</keyword>
<dbReference type="Gene3D" id="1.50.40.10">
    <property type="entry name" value="Mitochondrial carrier domain"/>
    <property type="match status" value="1"/>
</dbReference>
<keyword evidence="8" id="KW-0496">Mitochondrion</keyword>
<keyword evidence="3 11" id="KW-0813">Transport</keyword>
<dbReference type="InterPro" id="IPR045315">
    <property type="entry name" value="Mtm1-like"/>
</dbReference>
<dbReference type="PRINTS" id="PR00926">
    <property type="entry name" value="MITOCARRIER"/>
</dbReference>
<dbReference type="Proteomes" id="UP000597762">
    <property type="component" value="Unassembled WGS sequence"/>
</dbReference>
<proteinExistence type="inferred from homology"/>
<gene>
    <name evidence="12" type="ORF">SPHA_41583</name>
</gene>
<evidence type="ECO:0000256" key="4">
    <source>
        <dbReference type="ARBA" id="ARBA00022692"/>
    </source>
</evidence>
<feature type="repeat" description="Solcar" evidence="10">
    <location>
        <begin position="208"/>
        <end position="302"/>
    </location>
</feature>
<dbReference type="InterPro" id="IPR018108">
    <property type="entry name" value="MCP_transmembrane"/>
</dbReference>
<reference evidence="12" key="1">
    <citation type="submission" date="2021-01" db="EMBL/GenBank/DDBJ databases">
        <authorList>
            <person name="Li R."/>
            <person name="Bekaert M."/>
        </authorList>
    </citation>
    <scope>NUCLEOTIDE SEQUENCE</scope>
    <source>
        <strain evidence="12">Farmed</strain>
    </source>
</reference>
<evidence type="ECO:0000256" key="11">
    <source>
        <dbReference type="RuleBase" id="RU000488"/>
    </source>
</evidence>
<keyword evidence="9 10" id="KW-0472">Membrane</keyword>
<dbReference type="OrthoDB" id="1747031at2759"/>
<dbReference type="PROSITE" id="PS50920">
    <property type="entry name" value="SOLCAR"/>
    <property type="match status" value="3"/>
</dbReference>
<organism evidence="12 13">
    <name type="scientific">Acanthosepion pharaonis</name>
    <name type="common">Pharaoh cuttlefish</name>
    <name type="synonym">Sepia pharaonis</name>
    <dbReference type="NCBI Taxonomy" id="158019"/>
    <lineage>
        <taxon>Eukaryota</taxon>
        <taxon>Metazoa</taxon>
        <taxon>Spiralia</taxon>
        <taxon>Lophotrochozoa</taxon>
        <taxon>Mollusca</taxon>
        <taxon>Cephalopoda</taxon>
        <taxon>Coleoidea</taxon>
        <taxon>Decapodiformes</taxon>
        <taxon>Sepiida</taxon>
        <taxon>Sepiina</taxon>
        <taxon>Sepiidae</taxon>
        <taxon>Acanthosepion</taxon>
    </lineage>
</organism>
<comment type="caution">
    <text evidence="12">The sequence shown here is derived from an EMBL/GenBank/DDBJ whole genome shotgun (WGS) entry which is preliminary data.</text>
</comment>
<keyword evidence="7" id="KW-1133">Transmembrane helix</keyword>